<comment type="caution">
    <text evidence="3">The sequence shown here is derived from an EMBL/GenBank/DDBJ whole genome shotgun (WGS) entry which is preliminary data.</text>
</comment>
<dbReference type="RefSeq" id="WP_086597101.1">
    <property type="nucleotide sequence ID" value="NZ_MTSE01000032.1"/>
</dbReference>
<accession>A0A243W8H0</accession>
<dbReference type="GO" id="GO:0003677">
    <property type="term" value="F:DNA binding"/>
    <property type="evidence" value="ECO:0007669"/>
    <property type="project" value="InterPro"/>
</dbReference>
<dbReference type="NCBIfam" id="NF033542">
    <property type="entry name" value="transpos_IS110"/>
    <property type="match status" value="1"/>
</dbReference>
<sequence>MKTYVGIDVSKDTLAVALPTSEGSWKLRNFRNTPEAIRKLISALPAQPQVVLEATGSYSVLLTYLLCQAQVAVSVINPKQSHHFAKLQLSVTKTDEGDAVLLARYGQLVQPPLYTMESETLLCLKQKRTLLRQYKKQQRALANLQHSFSPLPVQDERVQSSLQQMLTYVHQSIAEVTAEIEQWTQQHFPEQLRRLTSIRGISTTIATALIEVTGGFRQFHSAKALAKYIGVVPIVYQSGKTQVTKGICKTGDPQLRALLYVASWAAIRYNKPCQLLYQRLKAAGKASKVALMAVVNKLLRQAFAVVTYEQDYDPDYQPILRTKTCF</sequence>
<evidence type="ECO:0000313" key="3">
    <source>
        <dbReference type="EMBL" id="OUJ69500.1"/>
    </source>
</evidence>
<proteinExistence type="predicted"/>
<dbReference type="InterPro" id="IPR003346">
    <property type="entry name" value="Transposase_20"/>
</dbReference>
<dbReference type="EMBL" id="MTSE01000032">
    <property type="protein sequence ID" value="OUJ69500.1"/>
    <property type="molecule type" value="Genomic_DNA"/>
</dbReference>
<protein>
    <submittedName>
        <fullName evidence="3">IS110 family transposase</fullName>
    </submittedName>
</protein>
<evidence type="ECO:0000259" key="2">
    <source>
        <dbReference type="Pfam" id="PF02371"/>
    </source>
</evidence>
<dbReference type="AlphaFoldDB" id="A0A243W8H0"/>
<name>A0A243W8H0_9BACT</name>
<organism evidence="3 4">
    <name type="scientific">Hymenobacter crusticola</name>
    <dbReference type="NCBI Taxonomy" id="1770526"/>
    <lineage>
        <taxon>Bacteria</taxon>
        <taxon>Pseudomonadati</taxon>
        <taxon>Bacteroidota</taxon>
        <taxon>Cytophagia</taxon>
        <taxon>Cytophagales</taxon>
        <taxon>Hymenobacteraceae</taxon>
        <taxon>Hymenobacter</taxon>
    </lineage>
</organism>
<evidence type="ECO:0000313" key="4">
    <source>
        <dbReference type="Proteomes" id="UP000194873"/>
    </source>
</evidence>
<dbReference type="PANTHER" id="PTHR33055">
    <property type="entry name" value="TRANSPOSASE FOR INSERTION SEQUENCE ELEMENT IS1111A"/>
    <property type="match status" value="1"/>
</dbReference>
<gene>
    <name evidence="3" type="ORF">BXP70_26315</name>
</gene>
<dbReference type="OrthoDB" id="964423at2"/>
<dbReference type="Proteomes" id="UP000194873">
    <property type="component" value="Unassembled WGS sequence"/>
</dbReference>
<dbReference type="GO" id="GO:0004803">
    <property type="term" value="F:transposase activity"/>
    <property type="evidence" value="ECO:0007669"/>
    <property type="project" value="InterPro"/>
</dbReference>
<feature type="domain" description="Transposase IS110-like N-terminal" evidence="1">
    <location>
        <begin position="5"/>
        <end position="140"/>
    </location>
</feature>
<keyword evidence="4" id="KW-1185">Reference proteome</keyword>
<reference evidence="3 4" key="1">
    <citation type="submission" date="2017-01" db="EMBL/GenBank/DDBJ databases">
        <title>A new Hymenobacter.</title>
        <authorList>
            <person name="Liang Y."/>
            <person name="Feng F."/>
        </authorList>
    </citation>
    <scope>NUCLEOTIDE SEQUENCE [LARGE SCALE GENOMIC DNA]</scope>
    <source>
        <strain evidence="3">MIMBbqt21</strain>
    </source>
</reference>
<dbReference type="Pfam" id="PF02371">
    <property type="entry name" value="Transposase_20"/>
    <property type="match status" value="1"/>
</dbReference>
<dbReference type="InterPro" id="IPR047650">
    <property type="entry name" value="Transpos_IS110"/>
</dbReference>
<dbReference type="Pfam" id="PF01548">
    <property type="entry name" value="DEDD_Tnp_IS110"/>
    <property type="match status" value="1"/>
</dbReference>
<feature type="domain" description="Transposase IS116/IS110/IS902 C-terminal" evidence="2">
    <location>
        <begin position="193"/>
        <end position="277"/>
    </location>
</feature>
<dbReference type="PANTHER" id="PTHR33055:SF3">
    <property type="entry name" value="PUTATIVE TRANSPOSASE FOR IS117-RELATED"/>
    <property type="match status" value="1"/>
</dbReference>
<evidence type="ECO:0000259" key="1">
    <source>
        <dbReference type="Pfam" id="PF01548"/>
    </source>
</evidence>
<dbReference type="InterPro" id="IPR002525">
    <property type="entry name" value="Transp_IS110-like_N"/>
</dbReference>
<dbReference type="GO" id="GO:0006313">
    <property type="term" value="P:DNA transposition"/>
    <property type="evidence" value="ECO:0007669"/>
    <property type="project" value="InterPro"/>
</dbReference>